<dbReference type="Ensembl" id="ENSMSIT00000006766.1">
    <property type="protein sequence ID" value="ENSMSIP00000005350.1"/>
    <property type="gene ID" value="ENSMSIG00000004855.1"/>
</dbReference>
<sequence length="137" mass="15151">MPGRGGVCRDPTVPVSSLTSNAAWGSPSIRASEKLWKSLPRKQRLQQVSLIKERIESQTAKVKKITHRWDDAVVRDVTRGSQVFSGSRARDGASVRMTLSVENPDGLARRKSRYRHGGRSFPEGLPDARAPHPKLPS</sequence>
<name>A0A8C6GGN2_MUSSI</name>
<evidence type="ECO:0000313" key="3">
    <source>
        <dbReference type="Proteomes" id="UP000694415"/>
    </source>
</evidence>
<dbReference type="Proteomes" id="UP000694415">
    <property type="component" value="Unplaced"/>
</dbReference>
<reference evidence="2" key="1">
    <citation type="submission" date="2025-08" db="UniProtKB">
        <authorList>
            <consortium name="Ensembl"/>
        </authorList>
    </citation>
    <scope>IDENTIFICATION</scope>
</reference>
<proteinExistence type="predicted"/>
<keyword evidence="3" id="KW-1185">Reference proteome</keyword>
<organism evidence="2 3">
    <name type="scientific">Mus spicilegus</name>
    <name type="common">Mound-building mouse</name>
    <dbReference type="NCBI Taxonomy" id="10103"/>
    <lineage>
        <taxon>Eukaryota</taxon>
        <taxon>Metazoa</taxon>
        <taxon>Chordata</taxon>
        <taxon>Craniata</taxon>
        <taxon>Vertebrata</taxon>
        <taxon>Euteleostomi</taxon>
        <taxon>Mammalia</taxon>
        <taxon>Eutheria</taxon>
        <taxon>Euarchontoglires</taxon>
        <taxon>Glires</taxon>
        <taxon>Rodentia</taxon>
        <taxon>Myomorpha</taxon>
        <taxon>Muroidea</taxon>
        <taxon>Muridae</taxon>
        <taxon>Murinae</taxon>
        <taxon>Mus</taxon>
        <taxon>Mus</taxon>
    </lineage>
</organism>
<feature type="region of interest" description="Disordered" evidence="1">
    <location>
        <begin position="101"/>
        <end position="137"/>
    </location>
</feature>
<dbReference type="AlphaFoldDB" id="A0A8C6GGN2"/>
<protein>
    <submittedName>
        <fullName evidence="2">Uncharacterized protein</fullName>
    </submittedName>
</protein>
<dbReference type="GeneTree" id="ENSGT00950000186331"/>
<evidence type="ECO:0000256" key="1">
    <source>
        <dbReference type="SAM" id="MobiDB-lite"/>
    </source>
</evidence>
<accession>A0A8C6GGN2</accession>
<evidence type="ECO:0000313" key="2">
    <source>
        <dbReference type="Ensembl" id="ENSMSIP00000005350.1"/>
    </source>
</evidence>
<feature type="compositionally biased region" description="Basic residues" evidence="1">
    <location>
        <begin position="109"/>
        <end position="118"/>
    </location>
</feature>
<reference evidence="2" key="2">
    <citation type="submission" date="2025-09" db="UniProtKB">
        <authorList>
            <consortium name="Ensembl"/>
        </authorList>
    </citation>
    <scope>IDENTIFICATION</scope>
</reference>